<feature type="compositionally biased region" description="Basic and acidic residues" evidence="1">
    <location>
        <begin position="701"/>
        <end position="713"/>
    </location>
</feature>
<feature type="compositionally biased region" description="Polar residues" evidence="1">
    <location>
        <begin position="142"/>
        <end position="154"/>
    </location>
</feature>
<name>A0ABY7FY77_MYAAR</name>
<evidence type="ECO:0000313" key="4">
    <source>
        <dbReference type="Proteomes" id="UP001164746"/>
    </source>
</evidence>
<protein>
    <recommendedName>
        <fullName evidence="5">CUB domain-containing protein</fullName>
    </recommendedName>
</protein>
<evidence type="ECO:0008006" key="5">
    <source>
        <dbReference type="Google" id="ProtNLM"/>
    </source>
</evidence>
<feature type="region of interest" description="Disordered" evidence="1">
    <location>
        <begin position="142"/>
        <end position="169"/>
    </location>
</feature>
<feature type="signal peptide" evidence="2">
    <location>
        <begin position="1"/>
        <end position="21"/>
    </location>
</feature>
<feature type="compositionally biased region" description="Low complexity" evidence="1">
    <location>
        <begin position="222"/>
        <end position="248"/>
    </location>
</feature>
<proteinExistence type="predicted"/>
<evidence type="ECO:0000313" key="3">
    <source>
        <dbReference type="EMBL" id="WAR25786.1"/>
    </source>
</evidence>
<keyword evidence="4" id="KW-1185">Reference proteome</keyword>
<feature type="region of interest" description="Disordered" evidence="1">
    <location>
        <begin position="548"/>
        <end position="638"/>
    </location>
</feature>
<sequence>MASAAIKVVLVVMSVATVVISQDNTKYMDSPVYCGQEFRIGENQVVYVRPRSSVSSSNPPASCSITFTSAQSNTNYKFELTVEAVQITDCALNLNIYDGNGVGGAYLSRLGCSSTTSTGKLYPKSNAVTFHLTRTRYHYPATKTSTQNLSTINTDTKDGESNNGGFVAWHNTEGKNVAKESKSNFDLDDSRVWESLTNVSGSKVSSSSEVISVKPPKPPPNWNSGRNNNTRNNDNNNRNGNSRGNEGNFQRSDANQLSNSPNSRIRGRNRGRGGDINDNNGPYNTINDNFTREGNDRGSGNSGSGLLKKGRQDGVFVNPDKEGYMYDYDHVKKLEGDKQGNSDPKNKTQDFGSELKEAVRRASLKRQKSENQTSDSDANNANKKNDESSDFASSTALNKTDGETTGPDAHSSPKVKKKKRKSSKERKSPKSGRKHKRGDGSAEGSPKKETSVDDDGEAPPEVYAPIFSGDEDNDVSRDYSHMYQPGYQGNRPPVPPYNNQGYPVGPYQPSMPGMYPPGYPQGVPYQQAGQAQWYMEAQPNGQQKMAFAMQTHSQSDDSLGGHHGPPNYTSTPYHRPQDASALVPAGTILDDPHIPQPGTSLMRYDEDPLSGAKTSQVVWTESKRDPTDPPPDSATQDMSWRAAQQIQATGGQEPQFMSPTRGVYQPNAIQYANETPDRSNASYYVGPREPVRHKKTPPPVIHEDPTRSQAEKAFKDTITLNKESEVI</sequence>
<feature type="region of interest" description="Disordered" evidence="1">
    <location>
        <begin position="198"/>
        <end position="321"/>
    </location>
</feature>
<dbReference type="Proteomes" id="UP001164746">
    <property type="component" value="Chromosome 14"/>
</dbReference>
<feature type="region of interest" description="Disordered" evidence="1">
    <location>
        <begin position="673"/>
        <end position="713"/>
    </location>
</feature>
<feature type="region of interest" description="Disordered" evidence="1">
    <location>
        <begin position="362"/>
        <end position="509"/>
    </location>
</feature>
<evidence type="ECO:0000256" key="2">
    <source>
        <dbReference type="SAM" id="SignalP"/>
    </source>
</evidence>
<accession>A0ABY7FY77</accession>
<keyword evidence="2" id="KW-0732">Signal</keyword>
<feature type="compositionally biased region" description="Polar residues" evidence="1">
    <location>
        <begin position="673"/>
        <end position="682"/>
    </location>
</feature>
<feature type="compositionally biased region" description="Polar residues" evidence="1">
    <location>
        <begin position="249"/>
        <end position="258"/>
    </location>
</feature>
<dbReference type="EMBL" id="CP111025">
    <property type="protein sequence ID" value="WAR25786.1"/>
    <property type="molecule type" value="Genomic_DNA"/>
</dbReference>
<reference evidence="3" key="1">
    <citation type="submission" date="2022-11" db="EMBL/GenBank/DDBJ databases">
        <title>Centuries of genome instability and evolution in soft-shell clam transmissible cancer (bioRxiv).</title>
        <authorList>
            <person name="Hart S.F.M."/>
            <person name="Yonemitsu M.A."/>
            <person name="Giersch R.M."/>
            <person name="Beal B.F."/>
            <person name="Arriagada G."/>
            <person name="Davis B.W."/>
            <person name="Ostrander E.A."/>
            <person name="Goff S.P."/>
            <person name="Metzger M.J."/>
        </authorList>
    </citation>
    <scope>NUCLEOTIDE SEQUENCE</scope>
    <source>
        <strain evidence="3">MELC-2E11</strain>
        <tissue evidence="3">Siphon/mantle</tissue>
    </source>
</reference>
<feature type="chain" id="PRO_5045268582" description="CUB domain-containing protein" evidence="2">
    <location>
        <begin position="22"/>
        <end position="727"/>
    </location>
</feature>
<feature type="compositionally biased region" description="Basic residues" evidence="1">
    <location>
        <begin position="413"/>
        <end position="437"/>
    </location>
</feature>
<gene>
    <name evidence="3" type="ORF">MAR_011490</name>
</gene>
<organism evidence="3 4">
    <name type="scientific">Mya arenaria</name>
    <name type="common">Soft-shell clam</name>
    <dbReference type="NCBI Taxonomy" id="6604"/>
    <lineage>
        <taxon>Eukaryota</taxon>
        <taxon>Metazoa</taxon>
        <taxon>Spiralia</taxon>
        <taxon>Lophotrochozoa</taxon>
        <taxon>Mollusca</taxon>
        <taxon>Bivalvia</taxon>
        <taxon>Autobranchia</taxon>
        <taxon>Heteroconchia</taxon>
        <taxon>Euheterodonta</taxon>
        <taxon>Imparidentia</taxon>
        <taxon>Neoheterodontei</taxon>
        <taxon>Myida</taxon>
        <taxon>Myoidea</taxon>
        <taxon>Myidae</taxon>
        <taxon>Mya</taxon>
    </lineage>
</organism>
<evidence type="ECO:0000256" key="1">
    <source>
        <dbReference type="SAM" id="MobiDB-lite"/>
    </source>
</evidence>
<feature type="compositionally biased region" description="Low complexity" evidence="1">
    <location>
        <begin position="199"/>
        <end position="214"/>
    </location>
</feature>